<comment type="function">
    <text evidence="4">Catalyzes the dehydration of chorismate into 3-[(1-carboxyvinyl)oxy]benzoate, a step in the biosynthesis of menaquinone (MK, vitamin K2).</text>
</comment>
<dbReference type="PANTHER" id="PTHR37690">
    <property type="entry name" value="CHORISMATE DEHYDRATASE"/>
    <property type="match status" value="1"/>
</dbReference>
<dbReference type="Pfam" id="PF02621">
    <property type="entry name" value="VitK2_biosynth"/>
    <property type="match status" value="2"/>
</dbReference>
<evidence type="ECO:0000256" key="3">
    <source>
        <dbReference type="ARBA" id="ARBA00023239"/>
    </source>
</evidence>
<comment type="catalytic activity">
    <reaction evidence="4">
        <text>chorismate = 3-[(1-carboxyvinyl)-oxy]benzoate + H2O</text>
        <dbReference type="Rhea" id="RHEA:40051"/>
        <dbReference type="ChEBI" id="CHEBI:15377"/>
        <dbReference type="ChEBI" id="CHEBI:29748"/>
        <dbReference type="ChEBI" id="CHEBI:76981"/>
        <dbReference type="EC" id="4.2.1.151"/>
    </reaction>
</comment>
<dbReference type="HAMAP" id="MF_00995">
    <property type="entry name" value="MqnA"/>
    <property type="match status" value="1"/>
</dbReference>
<evidence type="ECO:0000256" key="2">
    <source>
        <dbReference type="ARBA" id="ARBA00022428"/>
    </source>
</evidence>
<dbReference type="InterPro" id="IPR030868">
    <property type="entry name" value="MqnA"/>
</dbReference>
<organism evidence="5 6">
    <name type="scientific">Campylobacter upsaliensis JV21</name>
    <dbReference type="NCBI Taxonomy" id="888826"/>
    <lineage>
        <taxon>Bacteria</taxon>
        <taxon>Pseudomonadati</taxon>
        <taxon>Campylobacterota</taxon>
        <taxon>Epsilonproteobacteria</taxon>
        <taxon>Campylobacterales</taxon>
        <taxon>Campylobacteraceae</taxon>
        <taxon>Campylobacter</taxon>
    </lineage>
</organism>
<keyword evidence="3 4" id="KW-0456">Lyase</keyword>
<evidence type="ECO:0000313" key="6">
    <source>
        <dbReference type="Proteomes" id="UP000005813"/>
    </source>
</evidence>
<dbReference type="InterPro" id="IPR003773">
    <property type="entry name" value="Menaquinone_biosynth"/>
</dbReference>
<dbReference type="EMBL" id="AEPU01000008">
    <property type="protein sequence ID" value="EFU72450.1"/>
    <property type="molecule type" value="Genomic_DNA"/>
</dbReference>
<comment type="pathway">
    <text evidence="1 4">Quinol/quinone metabolism; menaquinone biosynthesis.</text>
</comment>
<proteinExistence type="inferred from homology"/>
<sequence length="226" mass="26108">MMIFGKIDYINLLPLHIYLKKYPLPSGIKASFERKKGVPSKLNLTLYKGQIDAAIISSIESIKPKYHNLDLGICANKRVLSVLVEKKTANQKDLSSASSNALASVLKQKGRVIIGDRALKLYLENKNHFIDLCELWYERTHLPFVFARFSCTKHKTIYKKILLPFAKSKIKIPNYILENYAKTRGIDKKDILFYLEKVIYYKLEGKEKKALAKFTKAVRFQNKFKT</sequence>
<protein>
    <recommendedName>
        <fullName evidence="4">Chorismate dehydratase</fullName>
        <ecNumber evidence="4">4.2.1.151</ecNumber>
    </recommendedName>
    <alternativeName>
        <fullName evidence="4">Menaquinone biosynthetic enzyme MqnA</fullName>
    </alternativeName>
</protein>
<evidence type="ECO:0000256" key="4">
    <source>
        <dbReference type="HAMAP-Rule" id="MF_00995"/>
    </source>
</evidence>
<dbReference type="AlphaFoldDB" id="A0A828QZF6"/>
<dbReference type="Proteomes" id="UP000005813">
    <property type="component" value="Unassembled WGS sequence"/>
</dbReference>
<comment type="caution">
    <text evidence="5">The sequence shown here is derived from an EMBL/GenBank/DDBJ whole genome shotgun (WGS) entry which is preliminary data.</text>
</comment>
<dbReference type="SUPFAM" id="SSF53850">
    <property type="entry name" value="Periplasmic binding protein-like II"/>
    <property type="match status" value="1"/>
</dbReference>
<comment type="similarity">
    <text evidence="4">Belongs to the MqnA/MqnD family. MqnA subfamily.</text>
</comment>
<dbReference type="Gene3D" id="3.40.190.10">
    <property type="entry name" value="Periplasmic binding protein-like II"/>
    <property type="match status" value="2"/>
</dbReference>
<name>A0A828QZF6_CAMUP</name>
<evidence type="ECO:0000256" key="1">
    <source>
        <dbReference type="ARBA" id="ARBA00004863"/>
    </source>
</evidence>
<evidence type="ECO:0000313" key="5">
    <source>
        <dbReference type="EMBL" id="EFU72450.1"/>
    </source>
</evidence>
<gene>
    <name evidence="4" type="primary">mqnA</name>
    <name evidence="5" type="ORF">HMPREF9400_0198</name>
</gene>
<keyword evidence="2 4" id="KW-0474">Menaquinone biosynthesis</keyword>
<dbReference type="GO" id="GO:0009234">
    <property type="term" value="P:menaquinone biosynthetic process"/>
    <property type="evidence" value="ECO:0007669"/>
    <property type="project" value="UniProtKB-UniRule"/>
</dbReference>
<accession>A0A828QZF6</accession>
<dbReference type="UniPathway" id="UPA00079"/>
<dbReference type="EC" id="4.2.1.151" evidence="4"/>
<reference evidence="5 6" key="1">
    <citation type="submission" date="2010-12" db="EMBL/GenBank/DDBJ databases">
        <authorList>
            <person name="Muzny D."/>
            <person name="Qin X."/>
            <person name="Buhay C."/>
            <person name="Dugan-Rocha S."/>
            <person name="Ding Y."/>
            <person name="Chen G."/>
            <person name="Hawes A."/>
            <person name="Holder M."/>
            <person name="Jhangiani S."/>
            <person name="Johnson A."/>
            <person name="Khan Z."/>
            <person name="Li Z."/>
            <person name="Liu W."/>
            <person name="Liu X."/>
            <person name="Perez L."/>
            <person name="Shen H."/>
            <person name="Wang Q."/>
            <person name="Watt J."/>
            <person name="Xi L."/>
            <person name="Xin Y."/>
            <person name="Zhou J."/>
            <person name="Deng J."/>
            <person name="Jiang H."/>
            <person name="Liu Y."/>
            <person name="Qu J."/>
            <person name="Song X.-Z."/>
            <person name="Zhang L."/>
            <person name="Villasana D."/>
            <person name="Johnson A."/>
            <person name="Liu J."/>
            <person name="Liyanage D."/>
            <person name="Lorensuhewa L."/>
            <person name="Robinson T."/>
            <person name="Song A."/>
            <person name="Song B.-B."/>
            <person name="Dinh H."/>
            <person name="Thornton R."/>
            <person name="Coyle M."/>
            <person name="Francisco L."/>
            <person name="Jackson L."/>
            <person name="Javaid M."/>
            <person name="Korchina V."/>
            <person name="Kovar C."/>
            <person name="Mata R."/>
            <person name="Mathew T."/>
            <person name="Ngo R."/>
            <person name="Nguyen L."/>
            <person name="Nguyen N."/>
            <person name="Okwuonu G."/>
            <person name="Ongeri F."/>
            <person name="Pham C."/>
            <person name="Simmons D."/>
            <person name="Wilczek-Boney K."/>
            <person name="Hale W."/>
            <person name="Jakkamsetti A."/>
            <person name="Pham P."/>
            <person name="Ruth R."/>
            <person name="San Lucas F."/>
            <person name="Warren J."/>
            <person name="Zhang J."/>
            <person name="Zhao Z."/>
            <person name="Zhou C."/>
            <person name="Zhu D."/>
            <person name="Lee S."/>
            <person name="Bess C."/>
            <person name="Blankenburg K."/>
            <person name="Forbes L."/>
            <person name="Fu Q."/>
            <person name="Gubbala S."/>
            <person name="Hirani K."/>
            <person name="Jayaseelan J.C."/>
            <person name="Lara F."/>
            <person name="Munidasa M."/>
            <person name="Palculict T."/>
            <person name="Patil S."/>
            <person name="Pu L.-L."/>
            <person name="Saada N."/>
            <person name="Tang L."/>
            <person name="Weissenberger G."/>
            <person name="Zhu Y."/>
            <person name="Hemphill L."/>
            <person name="Shang Y."/>
            <person name="Youmans B."/>
            <person name="Ayvaz T."/>
            <person name="Ross M."/>
            <person name="Santibanez J."/>
            <person name="Aqrawi P."/>
            <person name="Gross S."/>
            <person name="Joshi V."/>
            <person name="Fowler G."/>
            <person name="Nazareth L."/>
            <person name="Reid J."/>
            <person name="Worley K."/>
            <person name="Petrosino J."/>
            <person name="Highlander S."/>
            <person name="Gibbs R."/>
        </authorList>
    </citation>
    <scope>NUCLEOTIDE SEQUENCE [LARGE SCALE GENOMIC DNA]</scope>
    <source>
        <strain evidence="5 6">JV21</strain>
    </source>
</reference>
<dbReference type="PANTHER" id="PTHR37690:SF1">
    <property type="entry name" value="CHORISMATE DEHYDRATASE"/>
    <property type="match status" value="1"/>
</dbReference>
<dbReference type="GO" id="GO:0016836">
    <property type="term" value="F:hydro-lyase activity"/>
    <property type="evidence" value="ECO:0007669"/>
    <property type="project" value="UniProtKB-UniRule"/>
</dbReference>